<evidence type="ECO:0000256" key="2">
    <source>
        <dbReference type="ARBA" id="ARBA00010157"/>
    </source>
</evidence>
<comment type="caution">
    <text evidence="10">The sequence shown here is derived from an EMBL/GenBank/DDBJ whole genome shotgun (WGS) entry which is preliminary data.</text>
</comment>
<reference evidence="10 11" key="1">
    <citation type="submission" date="2016-01" db="EMBL/GenBank/DDBJ databases">
        <title>The new phylogeny of the genus Mycobacterium.</title>
        <authorList>
            <person name="Tarcisio F."/>
            <person name="Conor M."/>
            <person name="Antonella G."/>
            <person name="Elisabetta G."/>
            <person name="Giulia F.S."/>
            <person name="Sara T."/>
            <person name="Anna F."/>
            <person name="Clotilde B."/>
            <person name="Roberto B."/>
            <person name="Veronica D.S."/>
            <person name="Fabio R."/>
            <person name="Monica P."/>
            <person name="Olivier J."/>
            <person name="Enrico T."/>
            <person name="Nicola S."/>
        </authorList>
    </citation>
    <scope>NUCLEOTIDE SEQUENCE [LARGE SCALE GENOMIC DNA]</scope>
    <source>
        <strain evidence="10 11">DSM 45394</strain>
    </source>
</reference>
<organism evidence="10 11">
    <name type="scientific">Mycolicibacter longobardus</name>
    <dbReference type="NCBI Taxonomy" id="1108812"/>
    <lineage>
        <taxon>Bacteria</taxon>
        <taxon>Bacillati</taxon>
        <taxon>Actinomycetota</taxon>
        <taxon>Actinomycetes</taxon>
        <taxon>Mycobacteriales</taxon>
        <taxon>Mycobacteriaceae</taxon>
        <taxon>Mycolicibacter</taxon>
    </lineage>
</organism>
<dbReference type="InterPro" id="IPR000731">
    <property type="entry name" value="SSD"/>
</dbReference>
<keyword evidence="4 8" id="KW-0812">Transmembrane</keyword>
<feature type="transmembrane region" description="Helical" evidence="8">
    <location>
        <begin position="585"/>
        <end position="611"/>
    </location>
</feature>
<feature type="transmembrane region" description="Helical" evidence="8">
    <location>
        <begin position="246"/>
        <end position="271"/>
    </location>
</feature>
<sequence>MILSGDNASATQSPDALPSNSESARAAAALSTFADGDHASALAVVTRTDGQALTAHDVAAVEQARDQMMRVPQVLTGRPPPVLLSADGKAAMAALPLSARLSGFELNDTVKALRAAAAAGRPPTLSTHVTGGPAFGADIADAFTGANVTLLMVTALVVALLLIVTYRSPVLWLVPLIVIGIADRVATVVGFDIAHAAGVTIDGSTSGITSVLVFGAGTNYALLLISRYREELRIDSDHRAALHRAVAAAAPAILASNATVVLALLTLALAVTPSTRSLGLCASCGLVVAAVFVLLVLPPSLALCGRNVFWPFIPRVTGASAATTGPWHRVADAVSRRPALVCTAAVGLLAVSGAGLLGTGIGLSQTEQFRLRADSVAGFDELAAHFPGGAAGPAVVIGSTAKAQQVERAITVVPGVVAAIPAGVSETGRTKWSVVLDAAPATDRAFTIIAGLRDSVGEVDDRALVGGADAQGLDIRDGAARDRTVLIPLILSVVLAVLFVLLRSVVAPPVLVAATVLSALAALGLGGWASAHVFGFPALDVSTPLFAFLFLVALGVDYTIFLVTRAREETPEHGTRAGMVRAVSATGGVITSAGVVLAAVFCVLGVLPLIVLTQLGVIVGLGILLDTFVVRTLVIPALFSLIGDRVWWPGFPRRSGEAITPSR</sequence>
<comment type="subcellular location">
    <subcellularLocation>
        <location evidence="1">Cell membrane</location>
        <topology evidence="1">Multi-pass membrane protein</topology>
    </subcellularLocation>
</comment>
<feature type="transmembrane region" description="Helical" evidence="8">
    <location>
        <begin position="142"/>
        <end position="163"/>
    </location>
</feature>
<dbReference type="EMBL" id="LQPG01000022">
    <property type="protein sequence ID" value="ORW10575.1"/>
    <property type="molecule type" value="Genomic_DNA"/>
</dbReference>
<evidence type="ECO:0000259" key="9">
    <source>
        <dbReference type="PROSITE" id="PS50156"/>
    </source>
</evidence>
<feature type="transmembrane region" description="Helical" evidence="8">
    <location>
        <begin position="277"/>
        <end position="297"/>
    </location>
</feature>
<evidence type="ECO:0000256" key="4">
    <source>
        <dbReference type="ARBA" id="ARBA00022692"/>
    </source>
</evidence>
<keyword evidence="11" id="KW-1185">Reference proteome</keyword>
<evidence type="ECO:0000256" key="6">
    <source>
        <dbReference type="ARBA" id="ARBA00023136"/>
    </source>
</evidence>
<feature type="compositionally biased region" description="Polar residues" evidence="7">
    <location>
        <begin position="1"/>
        <end position="14"/>
    </location>
</feature>
<protein>
    <recommendedName>
        <fullName evidence="9">SSD domain-containing protein</fullName>
    </recommendedName>
</protein>
<feature type="transmembrane region" description="Helical" evidence="8">
    <location>
        <begin position="485"/>
        <end position="502"/>
    </location>
</feature>
<evidence type="ECO:0000256" key="1">
    <source>
        <dbReference type="ARBA" id="ARBA00004651"/>
    </source>
</evidence>
<accession>A0A1X1YHS4</accession>
<gene>
    <name evidence="10" type="ORF">AWC16_14140</name>
</gene>
<feature type="transmembrane region" description="Helical" evidence="8">
    <location>
        <begin position="339"/>
        <end position="363"/>
    </location>
</feature>
<dbReference type="InterPro" id="IPR004869">
    <property type="entry name" value="MMPL_dom"/>
</dbReference>
<dbReference type="GO" id="GO:0005886">
    <property type="term" value="C:plasma membrane"/>
    <property type="evidence" value="ECO:0007669"/>
    <property type="project" value="UniProtKB-SubCell"/>
</dbReference>
<dbReference type="AlphaFoldDB" id="A0A1X1YHS4"/>
<feature type="domain" description="SSD" evidence="9">
    <location>
        <begin position="512"/>
        <end position="641"/>
    </location>
</feature>
<dbReference type="STRING" id="1108812.AWC16_14140"/>
<feature type="transmembrane region" description="Helical" evidence="8">
    <location>
        <begin position="206"/>
        <end position="225"/>
    </location>
</feature>
<evidence type="ECO:0000256" key="8">
    <source>
        <dbReference type="SAM" id="Phobius"/>
    </source>
</evidence>
<feature type="transmembrane region" description="Helical" evidence="8">
    <location>
        <begin position="170"/>
        <end position="194"/>
    </location>
</feature>
<evidence type="ECO:0000313" key="11">
    <source>
        <dbReference type="Proteomes" id="UP000193866"/>
    </source>
</evidence>
<dbReference type="Gene3D" id="1.20.1640.10">
    <property type="entry name" value="Multidrug efflux transporter AcrB transmembrane domain"/>
    <property type="match status" value="2"/>
</dbReference>
<dbReference type="PANTHER" id="PTHR33406">
    <property type="entry name" value="MEMBRANE PROTEIN MJ1562-RELATED"/>
    <property type="match status" value="1"/>
</dbReference>
<name>A0A1X1YHS4_9MYCO</name>
<dbReference type="PANTHER" id="PTHR33406:SF6">
    <property type="entry name" value="MEMBRANE PROTEIN YDGH-RELATED"/>
    <property type="match status" value="1"/>
</dbReference>
<evidence type="ECO:0000313" key="10">
    <source>
        <dbReference type="EMBL" id="ORW10575.1"/>
    </source>
</evidence>
<evidence type="ECO:0000256" key="5">
    <source>
        <dbReference type="ARBA" id="ARBA00022989"/>
    </source>
</evidence>
<feature type="region of interest" description="Disordered" evidence="7">
    <location>
        <begin position="1"/>
        <end position="23"/>
    </location>
</feature>
<dbReference type="SUPFAM" id="SSF82866">
    <property type="entry name" value="Multidrug efflux transporter AcrB transmembrane domain"/>
    <property type="match status" value="2"/>
</dbReference>
<feature type="transmembrane region" description="Helical" evidence="8">
    <location>
        <begin position="543"/>
        <end position="564"/>
    </location>
</feature>
<feature type="transmembrane region" description="Helical" evidence="8">
    <location>
        <begin position="617"/>
        <end position="643"/>
    </location>
</feature>
<evidence type="ECO:0000256" key="3">
    <source>
        <dbReference type="ARBA" id="ARBA00022475"/>
    </source>
</evidence>
<dbReference type="Pfam" id="PF03176">
    <property type="entry name" value="MMPL"/>
    <property type="match status" value="2"/>
</dbReference>
<feature type="transmembrane region" description="Helical" evidence="8">
    <location>
        <begin position="509"/>
        <end position="531"/>
    </location>
</feature>
<keyword evidence="3" id="KW-1003">Cell membrane</keyword>
<feature type="domain" description="SSD" evidence="9">
    <location>
        <begin position="186"/>
        <end position="303"/>
    </location>
</feature>
<keyword evidence="6 8" id="KW-0472">Membrane</keyword>
<dbReference type="PROSITE" id="PS50156">
    <property type="entry name" value="SSD"/>
    <property type="match status" value="2"/>
</dbReference>
<dbReference type="InterPro" id="IPR050545">
    <property type="entry name" value="Mycobact_MmpL"/>
</dbReference>
<dbReference type="Proteomes" id="UP000193866">
    <property type="component" value="Unassembled WGS sequence"/>
</dbReference>
<proteinExistence type="inferred from homology"/>
<comment type="similarity">
    <text evidence="2">Belongs to the resistance-nodulation-cell division (RND) (TC 2.A.6) family. MmpL subfamily.</text>
</comment>
<keyword evidence="5 8" id="KW-1133">Transmembrane helix</keyword>
<evidence type="ECO:0000256" key="7">
    <source>
        <dbReference type="SAM" id="MobiDB-lite"/>
    </source>
</evidence>